<dbReference type="PANTHER" id="PTHR31614:SF2">
    <property type="entry name" value="F28N24.16 PROTEIN"/>
    <property type="match status" value="1"/>
</dbReference>
<evidence type="ECO:0000256" key="4">
    <source>
        <dbReference type="SAM" id="SignalP"/>
    </source>
</evidence>
<dbReference type="AlphaFoldDB" id="A0A7C9E077"/>
<dbReference type="Pfam" id="PF01190">
    <property type="entry name" value="Pollen_Ole_e_1"/>
    <property type="match status" value="1"/>
</dbReference>
<evidence type="ECO:0000256" key="3">
    <source>
        <dbReference type="SAM" id="MobiDB-lite"/>
    </source>
</evidence>
<reference evidence="5" key="1">
    <citation type="journal article" date="2013" name="J. Plant Res.">
        <title>Effect of fungi and light on seed germination of three Opuntia species from semiarid lands of central Mexico.</title>
        <authorList>
            <person name="Delgado-Sanchez P."/>
            <person name="Jimenez-Bremont J.F."/>
            <person name="Guerrero-Gonzalez Mde L."/>
            <person name="Flores J."/>
        </authorList>
    </citation>
    <scope>NUCLEOTIDE SEQUENCE</scope>
    <source>
        <tissue evidence="5">Cladode</tissue>
    </source>
</reference>
<dbReference type="EMBL" id="GISG01184035">
    <property type="protein sequence ID" value="MBA4654567.1"/>
    <property type="molecule type" value="Transcribed_RNA"/>
</dbReference>
<dbReference type="PROSITE" id="PS00925">
    <property type="entry name" value="OLEEI"/>
    <property type="match status" value="1"/>
</dbReference>
<reference evidence="5" key="2">
    <citation type="submission" date="2020-07" db="EMBL/GenBank/DDBJ databases">
        <authorList>
            <person name="Vera ALvarez R."/>
            <person name="Arias-Moreno D.M."/>
            <person name="Jimenez-Jacinto V."/>
            <person name="Jimenez-Bremont J.F."/>
            <person name="Swaminathan K."/>
            <person name="Moose S.P."/>
            <person name="Guerrero-Gonzalez M.L."/>
            <person name="Marino-Ramirez L."/>
            <person name="Landsman D."/>
            <person name="Rodriguez-Kessler M."/>
            <person name="Delgado-Sanchez P."/>
        </authorList>
    </citation>
    <scope>NUCLEOTIDE SEQUENCE</scope>
    <source>
        <tissue evidence="5">Cladode</tissue>
    </source>
</reference>
<name>A0A7C9E077_OPUST</name>
<feature type="compositionally biased region" description="Polar residues" evidence="3">
    <location>
        <begin position="120"/>
        <end position="132"/>
    </location>
</feature>
<organism evidence="5">
    <name type="scientific">Opuntia streptacantha</name>
    <name type="common">Prickly pear cactus</name>
    <name type="synonym">Opuntia cardona</name>
    <dbReference type="NCBI Taxonomy" id="393608"/>
    <lineage>
        <taxon>Eukaryota</taxon>
        <taxon>Viridiplantae</taxon>
        <taxon>Streptophyta</taxon>
        <taxon>Embryophyta</taxon>
        <taxon>Tracheophyta</taxon>
        <taxon>Spermatophyta</taxon>
        <taxon>Magnoliopsida</taxon>
        <taxon>eudicotyledons</taxon>
        <taxon>Gunneridae</taxon>
        <taxon>Pentapetalae</taxon>
        <taxon>Caryophyllales</taxon>
        <taxon>Cactineae</taxon>
        <taxon>Cactaceae</taxon>
        <taxon>Opuntioideae</taxon>
        <taxon>Opuntia</taxon>
    </lineage>
</organism>
<feature type="chain" id="PRO_5028010889" evidence="4">
    <location>
        <begin position="26"/>
        <end position="237"/>
    </location>
</feature>
<feature type="region of interest" description="Disordered" evidence="3">
    <location>
        <begin position="164"/>
        <end position="237"/>
    </location>
</feature>
<dbReference type="PANTHER" id="PTHR31614">
    <property type="entry name" value="PROTEIN DOWNSTREAM OF FLC-RELATED"/>
    <property type="match status" value="1"/>
</dbReference>
<comment type="similarity">
    <text evidence="1">Belongs to the Ole e I family.</text>
</comment>
<evidence type="ECO:0000313" key="5">
    <source>
        <dbReference type="EMBL" id="MBA4654567.1"/>
    </source>
</evidence>
<dbReference type="GO" id="GO:0005615">
    <property type="term" value="C:extracellular space"/>
    <property type="evidence" value="ECO:0007669"/>
    <property type="project" value="InterPro"/>
</dbReference>
<sequence>MGKSQAIILLAGALCLLSLAGVSNADTDQFSVEGMVYCDTCRLQFMTRVSYFLEGATVRLQCRNITTGIENYNAEAVTDKSGHYTFQVSGDYEDDICQVTLVKSSKEDCSEIPTEAIGQQGAQISLTSNNGEATPVRNANPLGFMKKTPLPECEAVIKELEINDNEDGDDVGHGTSGTESASGSGSGSEQGSGAGAEQGSASEATQGSGSGSWSVAPVGSEAAGESDAGAESGTGSN</sequence>
<feature type="compositionally biased region" description="Gly residues" evidence="3">
    <location>
        <begin position="184"/>
        <end position="196"/>
    </location>
</feature>
<evidence type="ECO:0000256" key="2">
    <source>
        <dbReference type="ARBA" id="ARBA00023157"/>
    </source>
</evidence>
<accession>A0A7C9E077</accession>
<evidence type="ECO:0000256" key="1">
    <source>
        <dbReference type="ARBA" id="ARBA00010049"/>
    </source>
</evidence>
<dbReference type="InterPro" id="IPR006040">
    <property type="entry name" value="Allergen_Ole_e_I_CS"/>
</dbReference>
<proteinExistence type="inferred from homology"/>
<keyword evidence="4" id="KW-0732">Signal</keyword>
<feature type="signal peptide" evidence="4">
    <location>
        <begin position="1"/>
        <end position="25"/>
    </location>
</feature>
<protein>
    <submittedName>
        <fullName evidence="5">Uncharacterized protein</fullName>
    </submittedName>
</protein>
<dbReference type="InterPro" id="IPR006041">
    <property type="entry name" value="Pollen_Ole_e1_allergen"/>
</dbReference>
<feature type="compositionally biased region" description="Low complexity" evidence="3">
    <location>
        <begin position="219"/>
        <end position="237"/>
    </location>
</feature>
<keyword evidence="2" id="KW-1015">Disulfide bond</keyword>
<feature type="region of interest" description="Disordered" evidence="3">
    <location>
        <begin position="120"/>
        <end position="143"/>
    </location>
</feature>